<dbReference type="SUPFAM" id="SSF52540">
    <property type="entry name" value="P-loop containing nucleoside triphosphate hydrolases"/>
    <property type="match status" value="1"/>
</dbReference>
<comment type="function">
    <text evidence="5">Catalyzes the phosphorylation of the 3'-hydroxyl group of dephosphocoenzyme A to form coenzyme A.</text>
</comment>
<evidence type="ECO:0000256" key="4">
    <source>
        <dbReference type="ARBA" id="ARBA00022993"/>
    </source>
</evidence>
<dbReference type="InterPro" id="IPR027417">
    <property type="entry name" value="P-loop_NTPase"/>
</dbReference>
<dbReference type="GO" id="GO:0004140">
    <property type="term" value="F:dephospho-CoA kinase activity"/>
    <property type="evidence" value="ECO:0007669"/>
    <property type="project" value="UniProtKB-EC"/>
</dbReference>
<comment type="pathway">
    <text evidence="5">Cofactor biosynthesis; coenzyme A biosynthesis; CoA from (R)-pantothenate: step 5/5.</text>
</comment>
<dbReference type="PANTHER" id="PTHR10695:SF46">
    <property type="entry name" value="BIFUNCTIONAL COENZYME A SYNTHASE-RELATED"/>
    <property type="match status" value="1"/>
</dbReference>
<reference evidence="7 8" key="1">
    <citation type="submission" date="2023-03" db="EMBL/GenBank/DDBJ databases">
        <title>Fodinicurvata sp. CAU 1616 isolated from sea sendiment.</title>
        <authorList>
            <person name="Kim W."/>
        </authorList>
    </citation>
    <scope>NUCLEOTIDE SEQUENCE [LARGE SCALE GENOMIC DNA]</scope>
    <source>
        <strain evidence="7 8">CAU 1616</strain>
    </source>
</reference>
<sequence>MRVLGLTGSIGMGKSTAANMLRRMKLPVHDADAAVHRLFATGGAAVPAIEAAFPDSVVEGAVDRRRLGSAVFSDPAALRRLEAIVHPLVRAEALAFLRRHRRARRPLVVLDIPLLYETGGDRLCDAVVLVTAPAFLQEQRVLRRPGMTRERLDAVRAQQMPDREKRRRAEFLVLTGRGKGDTFRQLRRIVRRLRPTVATCADEGTDLDA</sequence>
<evidence type="ECO:0000256" key="1">
    <source>
        <dbReference type="ARBA" id="ARBA00009018"/>
    </source>
</evidence>
<organism evidence="7 8">
    <name type="scientific">Aquibaculum arenosum</name>
    <dbReference type="NCBI Taxonomy" id="3032591"/>
    <lineage>
        <taxon>Bacteria</taxon>
        <taxon>Pseudomonadati</taxon>
        <taxon>Pseudomonadota</taxon>
        <taxon>Alphaproteobacteria</taxon>
        <taxon>Rhodospirillales</taxon>
        <taxon>Rhodovibrionaceae</taxon>
        <taxon>Aquibaculum</taxon>
    </lineage>
</organism>
<protein>
    <recommendedName>
        <fullName evidence="5 6">Dephospho-CoA kinase</fullName>
        <ecNumber evidence="5 6">2.7.1.24</ecNumber>
    </recommendedName>
    <alternativeName>
        <fullName evidence="5">Dephosphocoenzyme A kinase</fullName>
    </alternativeName>
</protein>
<comment type="caution">
    <text evidence="7">The sequence shown here is derived from an EMBL/GenBank/DDBJ whole genome shotgun (WGS) entry which is preliminary data.</text>
</comment>
<keyword evidence="5 7" id="KW-0808">Transferase</keyword>
<evidence type="ECO:0000313" key="7">
    <source>
        <dbReference type="EMBL" id="MDF2095595.1"/>
    </source>
</evidence>
<dbReference type="NCBIfam" id="TIGR00152">
    <property type="entry name" value="dephospho-CoA kinase"/>
    <property type="match status" value="1"/>
</dbReference>
<dbReference type="Gene3D" id="3.40.50.300">
    <property type="entry name" value="P-loop containing nucleotide triphosphate hydrolases"/>
    <property type="match status" value="1"/>
</dbReference>
<keyword evidence="5 7" id="KW-0418">Kinase</keyword>
<evidence type="ECO:0000256" key="2">
    <source>
        <dbReference type="ARBA" id="ARBA00022741"/>
    </source>
</evidence>
<gene>
    <name evidence="5 7" type="primary">coaE</name>
    <name evidence="7" type="ORF">P2G67_06365</name>
</gene>
<evidence type="ECO:0000313" key="8">
    <source>
        <dbReference type="Proteomes" id="UP001215503"/>
    </source>
</evidence>
<keyword evidence="8" id="KW-1185">Reference proteome</keyword>
<comment type="catalytic activity">
    <reaction evidence="5">
        <text>3'-dephospho-CoA + ATP = ADP + CoA + H(+)</text>
        <dbReference type="Rhea" id="RHEA:18245"/>
        <dbReference type="ChEBI" id="CHEBI:15378"/>
        <dbReference type="ChEBI" id="CHEBI:30616"/>
        <dbReference type="ChEBI" id="CHEBI:57287"/>
        <dbReference type="ChEBI" id="CHEBI:57328"/>
        <dbReference type="ChEBI" id="CHEBI:456216"/>
        <dbReference type="EC" id="2.7.1.24"/>
    </reaction>
</comment>
<keyword evidence="4 5" id="KW-0173">Coenzyme A biosynthesis</keyword>
<feature type="binding site" evidence="5">
    <location>
        <begin position="11"/>
        <end position="16"/>
    </location>
    <ligand>
        <name>ATP</name>
        <dbReference type="ChEBI" id="CHEBI:30616"/>
    </ligand>
</feature>
<dbReference type="Proteomes" id="UP001215503">
    <property type="component" value="Unassembled WGS sequence"/>
</dbReference>
<dbReference type="HAMAP" id="MF_00376">
    <property type="entry name" value="Dephospho_CoA_kinase"/>
    <property type="match status" value="1"/>
</dbReference>
<evidence type="ECO:0000256" key="6">
    <source>
        <dbReference type="NCBIfam" id="TIGR00152"/>
    </source>
</evidence>
<dbReference type="PROSITE" id="PS51219">
    <property type="entry name" value="DPCK"/>
    <property type="match status" value="1"/>
</dbReference>
<keyword evidence="2 5" id="KW-0547">Nucleotide-binding</keyword>
<name>A0ABT5YKX2_9PROT</name>
<dbReference type="EC" id="2.7.1.24" evidence="5 6"/>
<accession>A0ABT5YKX2</accession>
<dbReference type="EMBL" id="JARHUD010000003">
    <property type="protein sequence ID" value="MDF2095595.1"/>
    <property type="molecule type" value="Genomic_DNA"/>
</dbReference>
<dbReference type="RefSeq" id="WP_275821172.1">
    <property type="nucleotide sequence ID" value="NZ_JARHUD010000003.1"/>
</dbReference>
<keyword evidence="5" id="KW-0963">Cytoplasm</keyword>
<evidence type="ECO:0000256" key="3">
    <source>
        <dbReference type="ARBA" id="ARBA00022840"/>
    </source>
</evidence>
<dbReference type="PANTHER" id="PTHR10695">
    <property type="entry name" value="DEPHOSPHO-COA KINASE-RELATED"/>
    <property type="match status" value="1"/>
</dbReference>
<evidence type="ECO:0000256" key="5">
    <source>
        <dbReference type="HAMAP-Rule" id="MF_00376"/>
    </source>
</evidence>
<dbReference type="InterPro" id="IPR001977">
    <property type="entry name" value="Depp_CoAkinase"/>
</dbReference>
<dbReference type="Pfam" id="PF01121">
    <property type="entry name" value="CoaE"/>
    <property type="match status" value="1"/>
</dbReference>
<keyword evidence="3 5" id="KW-0067">ATP-binding</keyword>
<comment type="subcellular location">
    <subcellularLocation>
        <location evidence="5">Cytoplasm</location>
    </subcellularLocation>
</comment>
<comment type="similarity">
    <text evidence="1 5">Belongs to the CoaE family.</text>
</comment>
<proteinExistence type="inferred from homology"/>
<dbReference type="CDD" id="cd02022">
    <property type="entry name" value="DPCK"/>
    <property type="match status" value="1"/>
</dbReference>